<feature type="compositionally biased region" description="Basic and acidic residues" evidence="2">
    <location>
        <begin position="586"/>
        <end position="615"/>
    </location>
</feature>
<comment type="caution">
    <text evidence="4">The sequence shown here is derived from an EMBL/GenBank/DDBJ whole genome shotgun (WGS) entry which is preliminary data.</text>
</comment>
<reference evidence="4 5" key="1">
    <citation type="journal article" date="2024" name="BMC Genomics">
        <title>De novo assembly and annotation of Popillia japonica's genome with initial clues to its potential as an invasive pest.</title>
        <authorList>
            <person name="Cucini C."/>
            <person name="Boschi S."/>
            <person name="Funari R."/>
            <person name="Cardaioli E."/>
            <person name="Iannotti N."/>
            <person name="Marturano G."/>
            <person name="Paoli F."/>
            <person name="Bruttini M."/>
            <person name="Carapelli A."/>
            <person name="Frati F."/>
            <person name="Nardi F."/>
        </authorList>
    </citation>
    <scope>NUCLEOTIDE SEQUENCE [LARGE SCALE GENOMIC DNA]</scope>
    <source>
        <strain evidence="4">DMR45628</strain>
    </source>
</reference>
<evidence type="ECO:0000313" key="5">
    <source>
        <dbReference type="Proteomes" id="UP001458880"/>
    </source>
</evidence>
<accession>A0AAW1LU93</accession>
<feature type="coiled-coil region" evidence="1">
    <location>
        <begin position="40"/>
        <end position="84"/>
    </location>
</feature>
<feature type="compositionally biased region" description="Polar residues" evidence="2">
    <location>
        <begin position="571"/>
        <end position="581"/>
    </location>
</feature>
<evidence type="ECO:0000256" key="3">
    <source>
        <dbReference type="SAM" id="SignalP"/>
    </source>
</evidence>
<feature type="region of interest" description="Disordered" evidence="2">
    <location>
        <begin position="366"/>
        <end position="386"/>
    </location>
</feature>
<sequence>MQCKCLLILTLAAIVQSASISKSIPVKVLYEKEYVHKNYIRNLNEKVQLSTEQLRQIESRSAIVEESSNSNQQILNELKVAESEAVENVADNAEENVKPLLEDSERSLDGIANDKEIYVSALRNHNEKVQLPSEKLNEASKYLPANDNDVGSLRSVPTEAIDDSKDFYQKVKDAVNTGIHNLKQKAKKLQLSTYITSETWTRLDTEAEKFLEAIELKYSLRQSNQNVFEQFQQFANNFLASLSGSNSGSPSNDEAQPGFPQNIVNFFTGGLQQIQANLPGQNQQSTTVQHDPDVSTKPPSNQNNNNNPFQGFVSSVQNAFTQFNPFNQGQGEKPSTQGEESTQPSGPFQSIQSTFSQIGAAINNYNPFNQQTQKPETQGDDVTTPGPFQVIQGLATQAGQVFNQLNPFQQSTTKAPSADPTTKNPIQSAAENFGSQISEGISGIAAGNNPISGIAEGAASQLGSLAGNNPLQGGGNPLEAAQGAAQQVASAVASGNPLQGGGNPLDAAQGVAQQVAGAVASGNPLQGGGNPLQAAQGVAQQVSGAVAGGNPFGGENNPLGAAQGVVEQVGSALTSGNPLAGSSSKEASESTSDKADDKYGAKKERSQPEQIEKTS</sequence>
<proteinExistence type="predicted"/>
<name>A0AAW1LU93_POPJA</name>
<feature type="chain" id="PRO_5043688071" evidence="3">
    <location>
        <begin position="18"/>
        <end position="615"/>
    </location>
</feature>
<feature type="compositionally biased region" description="Polar residues" evidence="2">
    <location>
        <begin position="280"/>
        <end position="289"/>
    </location>
</feature>
<keyword evidence="1" id="KW-0175">Coiled coil</keyword>
<feature type="compositionally biased region" description="Polar residues" evidence="2">
    <location>
        <begin position="308"/>
        <end position="350"/>
    </location>
</feature>
<evidence type="ECO:0000256" key="2">
    <source>
        <dbReference type="SAM" id="MobiDB-lite"/>
    </source>
</evidence>
<feature type="compositionally biased region" description="Polar residues" evidence="2">
    <location>
        <begin position="366"/>
        <end position="376"/>
    </location>
</feature>
<dbReference type="AlphaFoldDB" id="A0AAW1LU93"/>
<keyword evidence="5" id="KW-1185">Reference proteome</keyword>
<feature type="region of interest" description="Disordered" evidence="2">
    <location>
        <begin position="280"/>
        <end position="350"/>
    </location>
</feature>
<evidence type="ECO:0000256" key="1">
    <source>
        <dbReference type="SAM" id="Coils"/>
    </source>
</evidence>
<feature type="region of interest" description="Disordered" evidence="2">
    <location>
        <begin position="544"/>
        <end position="615"/>
    </location>
</feature>
<organism evidence="4 5">
    <name type="scientific">Popillia japonica</name>
    <name type="common">Japanese beetle</name>
    <dbReference type="NCBI Taxonomy" id="7064"/>
    <lineage>
        <taxon>Eukaryota</taxon>
        <taxon>Metazoa</taxon>
        <taxon>Ecdysozoa</taxon>
        <taxon>Arthropoda</taxon>
        <taxon>Hexapoda</taxon>
        <taxon>Insecta</taxon>
        <taxon>Pterygota</taxon>
        <taxon>Neoptera</taxon>
        <taxon>Endopterygota</taxon>
        <taxon>Coleoptera</taxon>
        <taxon>Polyphaga</taxon>
        <taxon>Scarabaeiformia</taxon>
        <taxon>Scarabaeidae</taxon>
        <taxon>Rutelinae</taxon>
        <taxon>Popillia</taxon>
    </lineage>
</organism>
<dbReference type="Proteomes" id="UP001458880">
    <property type="component" value="Unassembled WGS sequence"/>
</dbReference>
<evidence type="ECO:0000313" key="4">
    <source>
        <dbReference type="EMBL" id="KAK9737599.1"/>
    </source>
</evidence>
<keyword evidence="3" id="KW-0732">Signal</keyword>
<gene>
    <name evidence="4" type="ORF">QE152_g10588</name>
</gene>
<dbReference type="EMBL" id="JASPKY010000098">
    <property type="protein sequence ID" value="KAK9737599.1"/>
    <property type="molecule type" value="Genomic_DNA"/>
</dbReference>
<feature type="signal peptide" evidence="3">
    <location>
        <begin position="1"/>
        <end position="17"/>
    </location>
</feature>
<protein>
    <submittedName>
        <fullName evidence="4">Uncharacterized protein</fullName>
    </submittedName>
</protein>